<accession>A0AAU8DNV2</accession>
<dbReference type="RefSeq" id="WP_353649562.1">
    <property type="nucleotide sequence ID" value="NZ_CP159218.1"/>
</dbReference>
<feature type="domain" description="HIRAN" evidence="3">
    <location>
        <begin position="143"/>
        <end position="237"/>
    </location>
</feature>
<keyword evidence="1" id="KW-0479">Metal-binding</keyword>
<evidence type="ECO:0000256" key="2">
    <source>
        <dbReference type="ARBA" id="ARBA00022801"/>
    </source>
</evidence>
<keyword evidence="2" id="KW-0378">Hydrolase</keyword>
<dbReference type="Gene3D" id="3.30.70.2330">
    <property type="match status" value="1"/>
</dbReference>
<organism evidence="4">
    <name type="scientific">Nakamurella sp. A5-74</name>
    <dbReference type="NCBI Taxonomy" id="3158264"/>
    <lineage>
        <taxon>Bacteria</taxon>
        <taxon>Bacillati</taxon>
        <taxon>Actinomycetota</taxon>
        <taxon>Actinomycetes</taxon>
        <taxon>Nakamurellales</taxon>
        <taxon>Nakamurellaceae</taxon>
        <taxon>Nakamurella</taxon>
    </lineage>
</organism>
<dbReference type="GO" id="GO:0008270">
    <property type="term" value="F:zinc ion binding"/>
    <property type="evidence" value="ECO:0007669"/>
    <property type="project" value="InterPro"/>
</dbReference>
<dbReference type="GO" id="GO:0003676">
    <property type="term" value="F:nucleic acid binding"/>
    <property type="evidence" value="ECO:0007669"/>
    <property type="project" value="InterPro"/>
</dbReference>
<sequence>MSAEVSAVGVAAETGHPRTLLLIWQNPDTRVFRRVGELVELADGMFTFRYLDGARDDGAFRPLAQFPDLERLYGPGRLPSFFRNRVMSRHRDSYREYLRWIGLDEALDTPVEVLLRTGGSRATDTFHVVDDLRQIPGGPLVSRFFASGIRYLPGAEEALAGVALGQRLELRPDPANAYNDRAMLVAVVDGRPVGYVPEWLLEDLHELRGRARSLSVIAELVNLDAPSHLKLLCRVEAVLAGPAGD</sequence>
<dbReference type="EMBL" id="CP159218">
    <property type="protein sequence ID" value="XCG63947.1"/>
    <property type="molecule type" value="Genomic_DNA"/>
</dbReference>
<dbReference type="AlphaFoldDB" id="A0AAU8DNV2"/>
<dbReference type="GO" id="GO:0016818">
    <property type="term" value="F:hydrolase activity, acting on acid anhydrides, in phosphorus-containing anhydrides"/>
    <property type="evidence" value="ECO:0007669"/>
    <property type="project" value="InterPro"/>
</dbReference>
<gene>
    <name evidence="4" type="ORF">ABLG96_00935</name>
</gene>
<dbReference type="Pfam" id="PF08797">
    <property type="entry name" value="HIRAN"/>
    <property type="match status" value="1"/>
</dbReference>
<reference evidence="4" key="1">
    <citation type="submission" date="2024-05" db="EMBL/GenBank/DDBJ databases">
        <authorList>
            <person name="Cai S.Y."/>
            <person name="Jin L.M."/>
            <person name="Li H.R."/>
        </authorList>
    </citation>
    <scope>NUCLEOTIDE SEQUENCE</scope>
    <source>
        <strain evidence="4">A5-74</strain>
    </source>
</reference>
<proteinExistence type="predicted"/>
<evidence type="ECO:0000313" key="4">
    <source>
        <dbReference type="EMBL" id="XCG63947.1"/>
    </source>
</evidence>
<evidence type="ECO:0000259" key="3">
    <source>
        <dbReference type="Pfam" id="PF08797"/>
    </source>
</evidence>
<name>A0AAU8DNV2_9ACTN</name>
<evidence type="ECO:0000256" key="1">
    <source>
        <dbReference type="ARBA" id="ARBA00022723"/>
    </source>
</evidence>
<protein>
    <submittedName>
        <fullName evidence="4">HIRAN domain-containing protein</fullName>
    </submittedName>
</protein>
<dbReference type="InterPro" id="IPR014905">
    <property type="entry name" value="HIRAN"/>
</dbReference>